<keyword evidence="2 6" id="KW-0812">Transmembrane</keyword>
<dbReference type="GO" id="GO:0016020">
    <property type="term" value="C:membrane"/>
    <property type="evidence" value="ECO:0007669"/>
    <property type="project" value="UniProtKB-SubCell"/>
</dbReference>
<evidence type="ECO:0000256" key="3">
    <source>
        <dbReference type="ARBA" id="ARBA00022989"/>
    </source>
</evidence>
<evidence type="ECO:0000256" key="6">
    <source>
        <dbReference type="SAM" id="Phobius"/>
    </source>
</evidence>
<dbReference type="AlphaFoldDB" id="A0A8H3H921"/>
<dbReference type="Proteomes" id="UP000663843">
    <property type="component" value="Unassembled WGS sequence"/>
</dbReference>
<feature type="region of interest" description="Disordered" evidence="5">
    <location>
        <begin position="349"/>
        <end position="370"/>
    </location>
</feature>
<feature type="region of interest" description="Disordered" evidence="5">
    <location>
        <begin position="531"/>
        <end position="591"/>
    </location>
</feature>
<feature type="transmembrane region" description="Helical" evidence="6">
    <location>
        <begin position="20"/>
        <end position="42"/>
    </location>
</feature>
<evidence type="ECO:0000259" key="7">
    <source>
        <dbReference type="Pfam" id="PF13886"/>
    </source>
</evidence>
<comment type="subcellular location">
    <subcellularLocation>
        <location evidence="1">Membrane</location>
        <topology evidence="1">Multi-pass membrane protein</topology>
    </subcellularLocation>
</comment>
<name>A0A8H3H921_9AGAM</name>
<evidence type="ECO:0000313" key="8">
    <source>
        <dbReference type="EMBL" id="CAE6507772.1"/>
    </source>
</evidence>
<feature type="transmembrane region" description="Helical" evidence="6">
    <location>
        <begin position="120"/>
        <end position="142"/>
    </location>
</feature>
<feature type="transmembrane region" description="Helical" evidence="6">
    <location>
        <begin position="148"/>
        <end position="168"/>
    </location>
</feature>
<feature type="compositionally biased region" description="Basic and acidic residues" evidence="5">
    <location>
        <begin position="440"/>
        <end position="449"/>
    </location>
</feature>
<feature type="compositionally biased region" description="Low complexity" evidence="5">
    <location>
        <begin position="409"/>
        <end position="420"/>
    </location>
</feature>
<feature type="transmembrane region" description="Helical" evidence="6">
    <location>
        <begin position="175"/>
        <end position="196"/>
    </location>
</feature>
<feature type="domain" description="TM7S3/TM198-like" evidence="7">
    <location>
        <begin position="75"/>
        <end position="192"/>
    </location>
</feature>
<gene>
    <name evidence="8" type="ORF">RDB_LOCUS148040</name>
</gene>
<proteinExistence type="predicted"/>
<dbReference type="EMBL" id="CAJMWT010005613">
    <property type="protein sequence ID" value="CAE6507772.1"/>
    <property type="molecule type" value="Genomic_DNA"/>
</dbReference>
<evidence type="ECO:0000313" key="9">
    <source>
        <dbReference type="Proteomes" id="UP000663843"/>
    </source>
</evidence>
<organism evidence="8 9">
    <name type="scientific">Rhizoctonia solani</name>
    <dbReference type="NCBI Taxonomy" id="456999"/>
    <lineage>
        <taxon>Eukaryota</taxon>
        <taxon>Fungi</taxon>
        <taxon>Dikarya</taxon>
        <taxon>Basidiomycota</taxon>
        <taxon>Agaricomycotina</taxon>
        <taxon>Agaricomycetes</taxon>
        <taxon>Cantharellales</taxon>
        <taxon>Ceratobasidiaceae</taxon>
        <taxon>Rhizoctonia</taxon>
    </lineage>
</organism>
<protein>
    <recommendedName>
        <fullName evidence="7">TM7S3/TM198-like domain-containing protein</fullName>
    </recommendedName>
</protein>
<comment type="caution">
    <text evidence="8">The sequence shown here is derived from an EMBL/GenBank/DDBJ whole genome shotgun (WGS) entry which is preliminary data.</text>
</comment>
<keyword evidence="3 6" id="KW-1133">Transmembrane helix</keyword>
<keyword evidence="4 6" id="KW-0472">Membrane</keyword>
<feature type="transmembrane region" description="Helical" evidence="6">
    <location>
        <begin position="63"/>
        <end position="89"/>
    </location>
</feature>
<evidence type="ECO:0000256" key="1">
    <source>
        <dbReference type="ARBA" id="ARBA00004141"/>
    </source>
</evidence>
<accession>A0A8H3H921</accession>
<feature type="transmembrane region" description="Helical" evidence="6">
    <location>
        <begin position="95"/>
        <end position="113"/>
    </location>
</feature>
<evidence type="ECO:0000256" key="2">
    <source>
        <dbReference type="ARBA" id="ARBA00022692"/>
    </source>
</evidence>
<sequence length="591" mass="64179">MMRTSNFITVDTILHSPYYFVYALPLLLLSILLLFAGTFLTLDRTRSSATSSDDHKAAKFYRLESGVGGLAIGWVLGVHMTTLIAFVILNEVETTHLSAPAFLVIWLLSAIIFTVVCGRWIYAALAFGGILGGACIGLILAISLYPSLIARLVLTLIAMVMLTGGALLPTVRRASLRIATSATGAVGIIYACTILGSSAKNNKYASWTNAWLHLVLLHDSDSAELQWGAGESKGLTAACYFLWMIGAACDWYLKQRVGAGLDETRNNDSYSAASSLEGPQSGMFASLGSRWTSLKERIRTSNIDTRAKKPLLFLSDAPSQSTPTIPKFHQSPKAPPVFRSRMPGAFASDPYCSDSDSDLGDGESPSRVIPNERKCTESTNYSDTTYSDTTLVNPEGVRRQHKVGRAFQPSPIFTSSPSSSHIEYGDKDAERSPELNLGPHRIEPSKDSDENWKPVFLKRSDSLKADIVEAESRDVTTMAPPAMYSPDNHGPASIRIGSETALPTSAFPDNSFSTPGFVPRTPSLVRALDRVSRAQRQAHAKGNPPSNSTREVVSRNPIDAHQGDDNGASVPRENDRWCGFWNGVQQKAAEP</sequence>
<evidence type="ECO:0000256" key="4">
    <source>
        <dbReference type="ARBA" id="ARBA00023136"/>
    </source>
</evidence>
<dbReference type="InterPro" id="IPR025256">
    <property type="entry name" value="TM7S3/TM198-like_dom"/>
</dbReference>
<feature type="compositionally biased region" description="Basic and acidic residues" evidence="5">
    <location>
        <begin position="423"/>
        <end position="433"/>
    </location>
</feature>
<feature type="region of interest" description="Disordered" evidence="5">
    <location>
        <begin position="408"/>
        <end position="449"/>
    </location>
</feature>
<evidence type="ECO:0000256" key="5">
    <source>
        <dbReference type="SAM" id="MobiDB-lite"/>
    </source>
</evidence>
<reference evidence="8" key="1">
    <citation type="submission" date="2021-01" db="EMBL/GenBank/DDBJ databases">
        <authorList>
            <person name="Kaushik A."/>
        </authorList>
    </citation>
    <scope>NUCLEOTIDE SEQUENCE</scope>
    <source>
        <strain evidence="8">AG2-2IIIB</strain>
    </source>
</reference>
<dbReference type="Pfam" id="PF13886">
    <property type="entry name" value="TM7S3_TM198"/>
    <property type="match status" value="1"/>
</dbReference>